<dbReference type="GO" id="GO:0043657">
    <property type="term" value="C:host cell"/>
    <property type="evidence" value="ECO:0007669"/>
    <property type="project" value="UniProtKB-SubCell"/>
</dbReference>
<accession>A0A183G7P3</accession>
<evidence type="ECO:0000256" key="4">
    <source>
        <dbReference type="ARBA" id="ARBA00022679"/>
    </source>
</evidence>
<evidence type="ECO:0000256" key="10">
    <source>
        <dbReference type="SAM" id="MobiDB-lite"/>
    </source>
</evidence>
<dbReference type="Gene3D" id="1.10.510.10">
    <property type="entry name" value="Transferase(Phosphotransferase) domain 1"/>
    <property type="match status" value="1"/>
</dbReference>
<keyword evidence="4" id="KW-0808">Transferase</keyword>
<proteinExistence type="predicted"/>
<dbReference type="PANTHER" id="PTHR22984">
    <property type="entry name" value="SERINE/THREONINE-PROTEIN KINASE PIM"/>
    <property type="match status" value="1"/>
</dbReference>
<dbReference type="WBParaSite" id="HPBE_0001782501-mRNA-1">
    <property type="protein sequence ID" value="HPBE_0001782501-mRNA-1"/>
    <property type="gene ID" value="HPBE_0001782501"/>
</dbReference>
<dbReference type="InterPro" id="IPR000719">
    <property type="entry name" value="Prot_kinase_dom"/>
</dbReference>
<dbReference type="InterPro" id="IPR011009">
    <property type="entry name" value="Kinase-like_dom_sf"/>
</dbReference>
<evidence type="ECO:0000259" key="11">
    <source>
        <dbReference type="PROSITE" id="PS50011"/>
    </source>
</evidence>
<evidence type="ECO:0000256" key="1">
    <source>
        <dbReference type="ARBA" id="ARBA00004340"/>
    </source>
</evidence>
<reference evidence="13" key="1">
    <citation type="submission" date="2019-09" db="UniProtKB">
        <authorList>
            <consortium name="WormBaseParasite"/>
        </authorList>
    </citation>
    <scope>IDENTIFICATION</scope>
</reference>
<dbReference type="Proteomes" id="UP000050761">
    <property type="component" value="Unassembled WGS sequence"/>
</dbReference>
<evidence type="ECO:0000256" key="7">
    <source>
        <dbReference type="ARBA" id="ARBA00022840"/>
    </source>
</evidence>
<dbReference type="InterPro" id="IPR051138">
    <property type="entry name" value="PIM_Ser/Thr_kinase"/>
</dbReference>
<dbReference type="EC" id="2.7.11.1" evidence="2"/>
<keyword evidence="12" id="KW-1185">Reference proteome</keyword>
<evidence type="ECO:0000256" key="9">
    <source>
        <dbReference type="ARBA" id="ARBA00048679"/>
    </source>
</evidence>
<evidence type="ECO:0000256" key="5">
    <source>
        <dbReference type="ARBA" id="ARBA00022741"/>
    </source>
</evidence>
<sequence>LKKKKKKTPTLTTGFFIVLYRPCSADLFHSVFAVLLESSRPRSRLSGTRSYCPPEWFRQLQYLPLEATSWSLGVLLFILVTGQLPFKNEIQICLGRVKFPPYVSKECCQLIKSCLTTAAGSRKSEGLNKTDVSISEQERSPRTPAEEARGAAEEDRLLNDVILTKGSEEQQCTLDSASNCTMLTAVSTIDEAPPSASQCVASASRNRLNSRYDNISSSSLADYLSVASLDGTSPDGHFSSVSAPTLKKPVKSVSAYNLSAKARKRSLVFKSFDRELDTVHEHITPEHIPHVMTSSTGSDDQTMVEDVAATGADPTTLHFSRRHRPLQVVSDMSSMGMFRAAPRHSLTTVV</sequence>
<dbReference type="GO" id="GO:0005737">
    <property type="term" value="C:cytoplasm"/>
    <property type="evidence" value="ECO:0007669"/>
    <property type="project" value="TreeGrafter"/>
</dbReference>
<comment type="subcellular location">
    <subcellularLocation>
        <location evidence="1">Host cell</location>
    </subcellularLocation>
</comment>
<evidence type="ECO:0000313" key="12">
    <source>
        <dbReference type="Proteomes" id="UP000050761"/>
    </source>
</evidence>
<organism evidence="12 13">
    <name type="scientific">Heligmosomoides polygyrus</name>
    <name type="common">Parasitic roundworm</name>
    <dbReference type="NCBI Taxonomy" id="6339"/>
    <lineage>
        <taxon>Eukaryota</taxon>
        <taxon>Metazoa</taxon>
        <taxon>Ecdysozoa</taxon>
        <taxon>Nematoda</taxon>
        <taxon>Chromadorea</taxon>
        <taxon>Rhabditida</taxon>
        <taxon>Rhabditina</taxon>
        <taxon>Rhabditomorpha</taxon>
        <taxon>Strongyloidea</taxon>
        <taxon>Heligmosomidae</taxon>
        <taxon>Heligmosomoides</taxon>
    </lineage>
</organism>
<dbReference type="Pfam" id="PF00069">
    <property type="entry name" value="Pkinase"/>
    <property type="match status" value="1"/>
</dbReference>
<dbReference type="GO" id="GO:0005524">
    <property type="term" value="F:ATP binding"/>
    <property type="evidence" value="ECO:0007669"/>
    <property type="project" value="UniProtKB-KW"/>
</dbReference>
<dbReference type="PANTHER" id="PTHR22984:SF25">
    <property type="entry name" value="PROTEIN KINASE DOMAIN-CONTAINING PROTEIN"/>
    <property type="match status" value="1"/>
</dbReference>
<dbReference type="PROSITE" id="PS50011">
    <property type="entry name" value="PROTEIN_KINASE_DOM"/>
    <property type="match status" value="1"/>
</dbReference>
<keyword evidence="3" id="KW-0723">Serine/threonine-protein kinase</keyword>
<name>A0A183G7P3_HELPZ</name>
<comment type="catalytic activity">
    <reaction evidence="9">
        <text>L-seryl-[protein] + ATP = O-phospho-L-seryl-[protein] + ADP + H(+)</text>
        <dbReference type="Rhea" id="RHEA:17989"/>
        <dbReference type="Rhea" id="RHEA-COMP:9863"/>
        <dbReference type="Rhea" id="RHEA-COMP:11604"/>
        <dbReference type="ChEBI" id="CHEBI:15378"/>
        <dbReference type="ChEBI" id="CHEBI:29999"/>
        <dbReference type="ChEBI" id="CHEBI:30616"/>
        <dbReference type="ChEBI" id="CHEBI:83421"/>
        <dbReference type="ChEBI" id="CHEBI:456216"/>
        <dbReference type="EC" id="2.7.11.1"/>
    </reaction>
</comment>
<keyword evidence="5" id="KW-0547">Nucleotide-binding</keyword>
<feature type="domain" description="Protein kinase" evidence="11">
    <location>
        <begin position="1"/>
        <end position="134"/>
    </location>
</feature>
<dbReference type="SUPFAM" id="SSF56112">
    <property type="entry name" value="Protein kinase-like (PK-like)"/>
    <property type="match status" value="1"/>
</dbReference>
<protein>
    <recommendedName>
        <fullName evidence="2">non-specific serine/threonine protein kinase</fullName>
        <ecNumber evidence="2">2.7.11.1</ecNumber>
    </recommendedName>
</protein>
<dbReference type="GO" id="GO:0004674">
    <property type="term" value="F:protein serine/threonine kinase activity"/>
    <property type="evidence" value="ECO:0007669"/>
    <property type="project" value="UniProtKB-KW"/>
</dbReference>
<evidence type="ECO:0000256" key="3">
    <source>
        <dbReference type="ARBA" id="ARBA00022527"/>
    </source>
</evidence>
<evidence type="ECO:0000256" key="8">
    <source>
        <dbReference type="ARBA" id="ARBA00047899"/>
    </source>
</evidence>
<evidence type="ECO:0000256" key="2">
    <source>
        <dbReference type="ARBA" id="ARBA00012513"/>
    </source>
</evidence>
<comment type="catalytic activity">
    <reaction evidence="8">
        <text>L-threonyl-[protein] + ATP = O-phospho-L-threonyl-[protein] + ADP + H(+)</text>
        <dbReference type="Rhea" id="RHEA:46608"/>
        <dbReference type="Rhea" id="RHEA-COMP:11060"/>
        <dbReference type="Rhea" id="RHEA-COMP:11605"/>
        <dbReference type="ChEBI" id="CHEBI:15378"/>
        <dbReference type="ChEBI" id="CHEBI:30013"/>
        <dbReference type="ChEBI" id="CHEBI:30616"/>
        <dbReference type="ChEBI" id="CHEBI:61977"/>
        <dbReference type="ChEBI" id="CHEBI:456216"/>
        <dbReference type="EC" id="2.7.11.1"/>
    </reaction>
</comment>
<keyword evidence="7" id="KW-0067">ATP-binding</keyword>
<evidence type="ECO:0000313" key="13">
    <source>
        <dbReference type="WBParaSite" id="HPBE_0001782501-mRNA-1"/>
    </source>
</evidence>
<feature type="compositionally biased region" description="Basic and acidic residues" evidence="10">
    <location>
        <begin position="136"/>
        <end position="152"/>
    </location>
</feature>
<feature type="region of interest" description="Disordered" evidence="10">
    <location>
        <begin position="126"/>
        <end position="152"/>
    </location>
</feature>
<keyword evidence="6" id="KW-0418">Kinase</keyword>
<dbReference type="AlphaFoldDB" id="A0A183G7P3"/>
<evidence type="ECO:0000256" key="6">
    <source>
        <dbReference type="ARBA" id="ARBA00022777"/>
    </source>
</evidence>